<feature type="compositionally biased region" description="Basic and acidic residues" evidence="1">
    <location>
        <begin position="54"/>
        <end position="69"/>
    </location>
</feature>
<gene>
    <name evidence="2" type="ORF">HNQ61_004723</name>
</gene>
<accession>A0A841H4R4</accession>
<dbReference type="Proteomes" id="UP000582837">
    <property type="component" value="Unassembled WGS sequence"/>
</dbReference>
<evidence type="ECO:0000313" key="3">
    <source>
        <dbReference type="Proteomes" id="UP000582837"/>
    </source>
</evidence>
<comment type="caution">
    <text evidence="2">The sequence shown here is derived from an EMBL/GenBank/DDBJ whole genome shotgun (WGS) entry which is preliminary data.</text>
</comment>
<name>A0A841H4R4_9BACT</name>
<keyword evidence="3" id="KW-1185">Reference proteome</keyword>
<reference evidence="2 3" key="1">
    <citation type="submission" date="2020-08" db="EMBL/GenBank/DDBJ databases">
        <title>Genomic Encyclopedia of Type Strains, Phase IV (KMG-IV): sequencing the most valuable type-strain genomes for metagenomic binning, comparative biology and taxonomic classification.</title>
        <authorList>
            <person name="Goeker M."/>
        </authorList>
    </citation>
    <scope>NUCLEOTIDE SEQUENCE [LARGE SCALE GENOMIC DNA]</scope>
    <source>
        <strain evidence="2 3">DSM 29007</strain>
    </source>
</reference>
<protein>
    <submittedName>
        <fullName evidence="2">Uncharacterized protein</fullName>
    </submittedName>
</protein>
<dbReference type="EMBL" id="JACHIA010000020">
    <property type="protein sequence ID" value="MBB6073057.1"/>
    <property type="molecule type" value="Genomic_DNA"/>
</dbReference>
<feature type="region of interest" description="Disordered" evidence="1">
    <location>
        <begin position="1"/>
        <end position="69"/>
    </location>
</feature>
<dbReference type="AlphaFoldDB" id="A0A841H4R4"/>
<sequence>MTKLKTTYQEPGGRTTGNTPAGTEPDSHHAHPATSGTDHDTDSTGVSMNQGHGHPRDEHSKRGSDGQDG</sequence>
<evidence type="ECO:0000256" key="1">
    <source>
        <dbReference type="SAM" id="MobiDB-lite"/>
    </source>
</evidence>
<dbReference type="RefSeq" id="WP_170040172.1">
    <property type="nucleotide sequence ID" value="NZ_JABDTL010000002.1"/>
</dbReference>
<evidence type="ECO:0000313" key="2">
    <source>
        <dbReference type="EMBL" id="MBB6073057.1"/>
    </source>
</evidence>
<proteinExistence type="predicted"/>
<organism evidence="2 3">
    <name type="scientific">Longimicrobium terrae</name>
    <dbReference type="NCBI Taxonomy" id="1639882"/>
    <lineage>
        <taxon>Bacteria</taxon>
        <taxon>Pseudomonadati</taxon>
        <taxon>Gemmatimonadota</taxon>
        <taxon>Longimicrobiia</taxon>
        <taxon>Longimicrobiales</taxon>
        <taxon>Longimicrobiaceae</taxon>
        <taxon>Longimicrobium</taxon>
    </lineage>
</organism>